<keyword evidence="2" id="KW-0732">Signal</keyword>
<reference evidence="4" key="1">
    <citation type="journal article" date="2012" name="Mol. Plant Microbe Interact.">
        <title>A highly conserved effector in Fusarium oxysporum is required for full virulence on Arabidopsis.</title>
        <authorList>
            <person name="Thatcher L.F."/>
            <person name="Gardiner D.M."/>
            <person name="Kazan K."/>
            <person name="Manners J."/>
        </authorList>
    </citation>
    <scope>NUCLEOTIDE SEQUENCE [LARGE SCALE GENOMIC DNA]</scope>
    <source>
        <strain evidence="4">Fo5176</strain>
    </source>
</reference>
<evidence type="ECO:0000313" key="4">
    <source>
        <dbReference type="Proteomes" id="UP000002489"/>
    </source>
</evidence>
<evidence type="ECO:0000256" key="1">
    <source>
        <dbReference type="SAM" id="MobiDB-lite"/>
    </source>
</evidence>
<feature type="chain" id="PRO_5002255536" description="Secreted protein" evidence="2">
    <location>
        <begin position="17"/>
        <end position="109"/>
    </location>
</feature>
<dbReference type="EnsemblFungi" id="FOXG_08625T0">
    <property type="protein sequence ID" value="FOXG_08625P0"/>
    <property type="gene ID" value="FOXG_08625"/>
</dbReference>
<feature type="region of interest" description="Disordered" evidence="1">
    <location>
        <begin position="26"/>
        <end position="61"/>
    </location>
</feature>
<protein>
    <recommendedName>
        <fullName evidence="5">Secreted protein</fullName>
    </recommendedName>
</protein>
<reference evidence="3" key="2">
    <citation type="submission" date="2025-08" db="UniProtKB">
        <authorList>
            <consortium name="EnsemblFungi"/>
        </authorList>
    </citation>
    <scope>IDENTIFICATION</scope>
    <source>
        <strain evidence="3">4287 / CBS 123668 / FGSC 9935 / NRRL 34936</strain>
    </source>
</reference>
<proteinExistence type="predicted"/>
<evidence type="ECO:0000313" key="3">
    <source>
        <dbReference type="EnsemblFungi" id="FOXG_08625P0"/>
    </source>
</evidence>
<sequence>RIGCVWFSFWCLTSWAARRRCLLDGPQRTSTGTKETVKRVEKMNGISKSRRGKEESDTDNLHMQTLRNVPQRLHSPQGSLLCFHRITRQTKFGRGLMASYLTSPNASGI</sequence>
<dbReference type="AlphaFoldDB" id="A0A0D2XXA9"/>
<evidence type="ECO:0000256" key="2">
    <source>
        <dbReference type="SAM" id="SignalP"/>
    </source>
</evidence>
<dbReference type="Proteomes" id="UP000002489">
    <property type="component" value="Unassembled WGS sequence"/>
</dbReference>
<evidence type="ECO:0008006" key="5">
    <source>
        <dbReference type="Google" id="ProtNLM"/>
    </source>
</evidence>
<name>A0A0D2XXA9_FUSOF</name>
<accession>A0A0D2XXA9</accession>
<feature type="signal peptide" evidence="2">
    <location>
        <begin position="1"/>
        <end position="16"/>
    </location>
</feature>
<organism evidence="3 4">
    <name type="scientific">Fusarium oxysporum (strain Fo5176)</name>
    <name type="common">Fusarium vascular wilt</name>
    <dbReference type="NCBI Taxonomy" id="660025"/>
    <lineage>
        <taxon>Eukaryota</taxon>
        <taxon>Fungi</taxon>
        <taxon>Dikarya</taxon>
        <taxon>Ascomycota</taxon>
        <taxon>Pezizomycotina</taxon>
        <taxon>Sordariomycetes</taxon>
        <taxon>Hypocreomycetidae</taxon>
        <taxon>Hypocreales</taxon>
        <taxon>Nectriaceae</taxon>
        <taxon>Fusarium</taxon>
        <taxon>Fusarium oxysporum species complex</taxon>
    </lineage>
</organism>